<comment type="cofactor">
    <cofactor evidence="1 15">
        <name>pyridoxal 5'-phosphate</name>
        <dbReference type="ChEBI" id="CHEBI:597326"/>
    </cofactor>
</comment>
<gene>
    <name evidence="15" type="primary">ilvE</name>
    <name evidence="16" type="ORF">AC478_02740</name>
</gene>
<dbReference type="UniPathway" id="UPA00047">
    <property type="reaction ID" value="UER00058"/>
</dbReference>
<dbReference type="GO" id="GO:0009098">
    <property type="term" value="P:L-leucine biosynthetic process"/>
    <property type="evidence" value="ECO:0007669"/>
    <property type="project" value="UniProtKB-UniPathway"/>
</dbReference>
<dbReference type="PANTHER" id="PTHR42743:SF11">
    <property type="entry name" value="AMINODEOXYCHORISMATE LYASE"/>
    <property type="match status" value="1"/>
</dbReference>
<evidence type="ECO:0000256" key="3">
    <source>
        <dbReference type="ARBA" id="ARBA00004824"/>
    </source>
</evidence>
<dbReference type="FunFam" id="3.30.470.10:FF:000006">
    <property type="entry name" value="Branched-chain-amino-acid aminotransferase"/>
    <property type="match status" value="1"/>
</dbReference>
<dbReference type="GO" id="GO:0052655">
    <property type="term" value="F:L-valine-2-oxoglutarate transaminase activity"/>
    <property type="evidence" value="ECO:0007669"/>
    <property type="project" value="RHEA"/>
</dbReference>
<dbReference type="UniPathway" id="UPA00048">
    <property type="reaction ID" value="UER00073"/>
</dbReference>
<evidence type="ECO:0000256" key="6">
    <source>
        <dbReference type="ARBA" id="ARBA00009320"/>
    </source>
</evidence>
<dbReference type="InterPro" id="IPR036038">
    <property type="entry name" value="Aminotransferase-like"/>
</dbReference>
<dbReference type="InterPro" id="IPR005785">
    <property type="entry name" value="B_amino_transI"/>
</dbReference>
<comment type="catalytic activity">
    <reaction evidence="14 15">
        <text>L-leucine + 2-oxoglutarate = 4-methyl-2-oxopentanoate + L-glutamate</text>
        <dbReference type="Rhea" id="RHEA:18321"/>
        <dbReference type="ChEBI" id="CHEBI:16810"/>
        <dbReference type="ChEBI" id="CHEBI:17865"/>
        <dbReference type="ChEBI" id="CHEBI:29985"/>
        <dbReference type="ChEBI" id="CHEBI:57427"/>
        <dbReference type="EC" id="2.6.1.42"/>
    </reaction>
</comment>
<dbReference type="Gene3D" id="3.20.10.10">
    <property type="entry name" value="D-amino Acid Aminotransferase, subunit A, domain 2"/>
    <property type="match status" value="1"/>
</dbReference>
<organism evidence="16 17">
    <name type="scientific">miscellaneous Crenarchaeota group-1 archaeon SG8-32-3</name>
    <dbReference type="NCBI Taxonomy" id="1685125"/>
    <lineage>
        <taxon>Archaea</taxon>
        <taxon>Candidatus Bathyarchaeota</taxon>
        <taxon>MCG-1</taxon>
    </lineage>
</organism>
<evidence type="ECO:0000256" key="14">
    <source>
        <dbReference type="ARBA" id="ARBA00049229"/>
    </source>
</evidence>
<evidence type="ECO:0000256" key="15">
    <source>
        <dbReference type="RuleBase" id="RU364094"/>
    </source>
</evidence>
<evidence type="ECO:0000313" key="16">
    <source>
        <dbReference type="EMBL" id="KON31442.1"/>
    </source>
</evidence>
<proteinExistence type="inferred from homology"/>
<evidence type="ECO:0000256" key="7">
    <source>
        <dbReference type="ARBA" id="ARBA00022576"/>
    </source>
</evidence>
<dbReference type="GO" id="GO:0009099">
    <property type="term" value="P:L-valine biosynthetic process"/>
    <property type="evidence" value="ECO:0007669"/>
    <property type="project" value="UniProtKB-UniPathway"/>
</dbReference>
<dbReference type="Gene3D" id="3.30.470.10">
    <property type="match status" value="1"/>
</dbReference>
<keyword evidence="9 15" id="KW-0808">Transferase</keyword>
<comment type="catalytic activity">
    <reaction evidence="13 15">
        <text>L-isoleucine + 2-oxoglutarate = (S)-3-methyl-2-oxopentanoate + L-glutamate</text>
        <dbReference type="Rhea" id="RHEA:24801"/>
        <dbReference type="ChEBI" id="CHEBI:16810"/>
        <dbReference type="ChEBI" id="CHEBI:29985"/>
        <dbReference type="ChEBI" id="CHEBI:35146"/>
        <dbReference type="ChEBI" id="CHEBI:58045"/>
        <dbReference type="EC" id="2.6.1.42"/>
    </reaction>
</comment>
<evidence type="ECO:0000256" key="12">
    <source>
        <dbReference type="ARBA" id="ARBA00048212"/>
    </source>
</evidence>
<dbReference type="FunFam" id="3.20.10.10:FF:000002">
    <property type="entry name" value="D-alanine aminotransferase"/>
    <property type="match status" value="1"/>
</dbReference>
<dbReference type="UniPathway" id="UPA00049">
    <property type="reaction ID" value="UER00062"/>
</dbReference>
<dbReference type="PATRIC" id="fig|1685125.3.peg.628"/>
<evidence type="ECO:0000256" key="8">
    <source>
        <dbReference type="ARBA" id="ARBA00022605"/>
    </source>
</evidence>
<name>A0A0M0BSA0_9ARCH</name>
<evidence type="ECO:0000256" key="5">
    <source>
        <dbReference type="ARBA" id="ARBA00005072"/>
    </source>
</evidence>
<comment type="pathway">
    <text evidence="4 15">Amino-acid biosynthesis; L-valine biosynthesis; L-valine from pyruvate: step 4/4.</text>
</comment>
<dbReference type="AlphaFoldDB" id="A0A0M0BSA0"/>
<comment type="pathway">
    <text evidence="5 15">Amino-acid biosynthesis; L-leucine biosynthesis; L-leucine from 3-methyl-2-oxobutanoate: step 4/4.</text>
</comment>
<dbReference type="NCBIfam" id="NF006185">
    <property type="entry name" value="PRK08320.1"/>
    <property type="match status" value="1"/>
</dbReference>
<dbReference type="NCBIfam" id="NF005146">
    <property type="entry name" value="PRK06606.1"/>
    <property type="match status" value="1"/>
</dbReference>
<dbReference type="SUPFAM" id="SSF56752">
    <property type="entry name" value="D-aminoacid aminotransferase-like PLP-dependent enzymes"/>
    <property type="match status" value="1"/>
</dbReference>
<dbReference type="InterPro" id="IPR043132">
    <property type="entry name" value="BCAT-like_C"/>
</dbReference>
<dbReference type="CDD" id="cd01558">
    <property type="entry name" value="D-AAT_like"/>
    <property type="match status" value="1"/>
</dbReference>
<dbReference type="NCBIfam" id="TIGR01122">
    <property type="entry name" value="ilvE_I"/>
    <property type="match status" value="1"/>
</dbReference>
<keyword evidence="8 15" id="KW-0028">Amino-acid biosynthesis</keyword>
<accession>A0A0M0BSA0</accession>
<evidence type="ECO:0000256" key="13">
    <source>
        <dbReference type="ARBA" id="ARBA00048798"/>
    </source>
</evidence>
<dbReference type="EMBL" id="LFWV01000034">
    <property type="protein sequence ID" value="KON31442.1"/>
    <property type="molecule type" value="Genomic_DNA"/>
</dbReference>
<dbReference type="GO" id="GO:0052654">
    <property type="term" value="F:L-leucine-2-oxoglutarate transaminase activity"/>
    <property type="evidence" value="ECO:0007669"/>
    <property type="project" value="RHEA"/>
</dbReference>
<evidence type="ECO:0000313" key="17">
    <source>
        <dbReference type="Proteomes" id="UP000054016"/>
    </source>
</evidence>
<dbReference type="GO" id="GO:0009097">
    <property type="term" value="P:isoleucine biosynthetic process"/>
    <property type="evidence" value="ECO:0007669"/>
    <property type="project" value="UniProtKB-UniPathway"/>
</dbReference>
<dbReference type="InterPro" id="IPR050571">
    <property type="entry name" value="Class-IV_PLP-Dep_Aminotrnsfr"/>
</dbReference>
<evidence type="ECO:0000256" key="10">
    <source>
        <dbReference type="ARBA" id="ARBA00022898"/>
    </source>
</evidence>
<sequence length="296" mass="32383">MEKELQVYIDGIYYPKSQAKVPVYDHGLLYGDGVFEGIRAYNGIVFKLKEHISRLYRSAHTLMLKIPLTEEEITEAVLETLRKNSLRDAYIRLVVTRGVGDLGLDPRKCPKPSVIIITDTISIMSSEAKEKGISTVISWVRRHPVDTTTHEIKSLNYLNSVLAKMEATAYGADEAIGLDKTGAISEGVGENLFIVKDGKVFTPPSSTGALAGITAKLAIEFAKNLGYDVAEANITPFQLFTADEAFFTGTAAEVVPIREVNKRQIGNGKPGPVTKKLMAAFEKATSDRAFGVPIYP</sequence>
<evidence type="ECO:0000256" key="11">
    <source>
        <dbReference type="ARBA" id="ARBA00023304"/>
    </source>
</evidence>
<dbReference type="GO" id="GO:0052656">
    <property type="term" value="F:L-isoleucine-2-oxoglutarate transaminase activity"/>
    <property type="evidence" value="ECO:0007669"/>
    <property type="project" value="RHEA"/>
</dbReference>
<keyword evidence="10 15" id="KW-0663">Pyridoxal phosphate</keyword>
<comment type="similarity">
    <text evidence="6 15">Belongs to the class-IV pyridoxal-phosphate-dependent aminotransferase family.</text>
</comment>
<keyword evidence="7 15" id="KW-0032">Aminotransferase</keyword>
<comment type="caution">
    <text evidence="16">The sequence shown here is derived from an EMBL/GenBank/DDBJ whole genome shotgun (WGS) entry which is preliminary data.</text>
</comment>
<dbReference type="InterPro" id="IPR043131">
    <property type="entry name" value="BCAT-like_N"/>
</dbReference>
<comment type="pathway">
    <text evidence="3 15">Amino-acid biosynthesis; L-isoleucine biosynthesis; L-isoleucine from 2-oxobutanoate: step 4/4.</text>
</comment>
<comment type="function">
    <text evidence="2 15">Acts on leucine, isoleucine and valine.</text>
</comment>
<reference evidence="17" key="1">
    <citation type="submission" date="2015-06" db="EMBL/GenBank/DDBJ databases">
        <title>New insights into the roles of widespread benthic archaea in carbon and nitrogen cycling.</title>
        <authorList>
            <person name="Lazar C.S."/>
            <person name="Baker B.J."/>
            <person name="Seitz K.W."/>
            <person name="Hyde A.S."/>
            <person name="Dick G.J."/>
            <person name="Hinrichs K.-U."/>
            <person name="Teske A.P."/>
        </authorList>
    </citation>
    <scope>NUCLEOTIDE SEQUENCE [LARGE SCALE GENOMIC DNA]</scope>
</reference>
<protein>
    <recommendedName>
        <fullName evidence="15">Branched-chain-amino-acid aminotransferase</fullName>
        <shortName evidence="15">BCAT</shortName>
        <ecNumber evidence="15">2.6.1.42</ecNumber>
    </recommendedName>
</protein>
<evidence type="ECO:0000256" key="1">
    <source>
        <dbReference type="ARBA" id="ARBA00001933"/>
    </source>
</evidence>
<dbReference type="Proteomes" id="UP000054016">
    <property type="component" value="Unassembled WGS sequence"/>
</dbReference>
<evidence type="ECO:0000256" key="4">
    <source>
        <dbReference type="ARBA" id="ARBA00004931"/>
    </source>
</evidence>
<comment type="catalytic activity">
    <reaction evidence="12 15">
        <text>L-valine + 2-oxoglutarate = 3-methyl-2-oxobutanoate + L-glutamate</text>
        <dbReference type="Rhea" id="RHEA:24813"/>
        <dbReference type="ChEBI" id="CHEBI:11851"/>
        <dbReference type="ChEBI" id="CHEBI:16810"/>
        <dbReference type="ChEBI" id="CHEBI:29985"/>
        <dbReference type="ChEBI" id="CHEBI:57762"/>
        <dbReference type="EC" id="2.6.1.42"/>
    </reaction>
</comment>
<dbReference type="Pfam" id="PF01063">
    <property type="entry name" value="Aminotran_4"/>
    <property type="match status" value="1"/>
</dbReference>
<keyword evidence="11 15" id="KW-0100">Branched-chain amino acid biosynthesis</keyword>
<dbReference type="PANTHER" id="PTHR42743">
    <property type="entry name" value="AMINO-ACID AMINOTRANSFERASE"/>
    <property type="match status" value="1"/>
</dbReference>
<evidence type="ECO:0000256" key="9">
    <source>
        <dbReference type="ARBA" id="ARBA00022679"/>
    </source>
</evidence>
<dbReference type="EC" id="2.6.1.42" evidence="15"/>
<dbReference type="InterPro" id="IPR001544">
    <property type="entry name" value="Aminotrans_IV"/>
</dbReference>
<evidence type="ECO:0000256" key="2">
    <source>
        <dbReference type="ARBA" id="ARBA00003109"/>
    </source>
</evidence>